<evidence type="ECO:0000259" key="9">
    <source>
        <dbReference type="PROSITE" id="PS50075"/>
    </source>
</evidence>
<gene>
    <name evidence="10" type="ORF">FIC87_14010</name>
</gene>
<sequence>MMDEIRCLLEEMADAGIRLWVEDGKLKFRAPSGAMTVERANLIKKNRDAVIAALNEPRPIKREPEKRYDPYPLTDIQQAYQLGKSEAYPYGGVGCQGYMEISLGGVEFERLNNAWRKVVARHDVLHSVISEDGYQQVLEEYDVGLIEFVEAESRSLEEVASECRRTMDHKDYATSVHPYELKVSTDGIKSILHISVNLALCDFLSITIILNDLARAYDGEQLDSSDEISFRDFVMDAKTRGVSSPSLKADEEYWSARIDELPPAPMLPMGPNPDVRTGVRFIRHQMSLTDNEWAEFRRTSAEKGVTPTAALVAAFSDTLALWAESSDFTINMTMLNRGDDIPGIMRTVGDFTMSSLLGLIRDERTPFFSRARAAQSQLWSDLEHRSFSGVSVLREIARRRGRAGGGALMPFVFTSSIGLRGGSSLSETSLFRGSRVIGGLSQTPQVWLDCQAMEWNGSLVINWDERAGVFPDGLVSDAFSSFEQTLRSLASSKATWEETRIVHLPQKQKLVRIAANDTGKEIVSSTLHSDFMKTALSHPELPAVRLGDEFVTYAELRALSLKVAHKLKRGVRTAIILEKSIAQVVAVIGCSLAGAPFIPLSPDHPRSRVDTVMGNAEVGAVLAKAETLERLDLAGKEEAMDIDLILSDDISANFEDRTLPSDEAYVIYTSGSTGVPKGVAVSHAAAWNTIADINSRFNVRQSDKIIGLAELTFDLAIYDIFGILSVGGELIFPEPSSLNDPSSWCDVVVKRKVTIWNSVPQQMQMLSYYLDTAPDVPSLSLRLALLSGDWIPVSLPNDIADKIPHLKMVSLGGATEGGIWSIFHEINPSDSEKASIPYGKPLANQEFDIVGRELESLPLLVPGEIIISGKSLASGYLNDPVRTSESFIMRDGVKCYRTGDMGKYLENGDIEFLGRADQQIKVRGYRVELGEVEAALEKAPGVDKAVAFAADNDKTDKHLLAAVIAEKVNPDKAESLFKRSTVAMKECMRDRFSKMAVNEVAEYCRKVDEVCLSAMMNLIADAVSKDGFSMDDMMHGLNAKERNRRLLERWAKSLVDMKALNAKGDSFCFSDDYKRGDIEALWQQLESLELKVEYSKGLLSFLHTCIDSLSGLVSGKVDHLSILFPEGGFDVAASTYRDNLASKTLNSTLVSMVSEFARIKGGLRVLEVGAGTGGSSDSLIDALEGTGSTYLFTDISEFFLSEARNRYEGKNWIGYAIYDVNKDARTQGLADNSFDLIVGANVLHNCIDVLAGLGQIKSLLSPGGILAFIEATRESFPLMVSMDFQDALGMEYSDLRAGTSKVFLNLDEWSGILAKAGFGLTDCSPTNEEPDLFGQHLIVAQAKADIAALSVDDVVSAAQETLPSYMIPEAIGIIDTLPLSRNGKVDRAELKRLPLLGRTQSKTAGIGDERDSYRSDLEARLAVEFSEVLGADSVRRDDDFFELGGDSLLATKLAAQIKKNVDEAAELEWEWLLRKMMESPTVSSLALALSSTEEAEKAAPKGQMAPVVVLKDGNGDGVVNVLVHDGTGTLDPYRDLISASGDKLIIGVQMPDMQKALDYDTRSLIETLGREYADRLSEWNGCSFRIVGYCMGGLIATEIARNLMEQGETVADLFVISSYGFPFKITEDVMIEYAFARVLNAPTEDLGYPKDDEAFANAIADAQIRHPGVLDLLDGEGPVVEKLKKIASLDSNERMRRILSTVTADSNVVERLTQIYRTFKHNLIAVMEYESKPYLGPIHFLRDSGRMGLFKNIGGDETVFWNSVALMGIDTQDIEGDHFTCISGEHAKDVAKRVGLR</sequence>
<comment type="cofactor">
    <cofactor evidence="1">
        <name>pantetheine 4'-phosphate</name>
        <dbReference type="ChEBI" id="CHEBI:47942"/>
    </cofactor>
</comment>
<dbReference type="Gene3D" id="3.30.559.10">
    <property type="entry name" value="Chloramphenicol acetyltransferase-like domain"/>
    <property type="match status" value="1"/>
</dbReference>
<dbReference type="Gene3D" id="3.40.50.1820">
    <property type="entry name" value="alpha/beta hydrolase"/>
    <property type="match status" value="1"/>
</dbReference>
<dbReference type="InterPro" id="IPR000873">
    <property type="entry name" value="AMP-dep_synth/lig_dom"/>
</dbReference>
<comment type="caution">
    <text evidence="10">The sequence shown here is derived from an EMBL/GenBank/DDBJ whole genome shotgun (WGS) entry which is preliminary data.</text>
</comment>
<dbReference type="InterPro" id="IPR020845">
    <property type="entry name" value="AMP-binding_CS"/>
</dbReference>
<protein>
    <recommendedName>
        <fullName evidence="4">Phenyloxazoline synthase MbtB</fullName>
    </recommendedName>
    <alternativeName>
        <fullName evidence="8">Mycobactin synthetase protein B</fullName>
    </alternativeName>
</protein>
<evidence type="ECO:0000256" key="5">
    <source>
        <dbReference type="ARBA" id="ARBA00022450"/>
    </source>
</evidence>
<dbReference type="InterPro" id="IPR023213">
    <property type="entry name" value="CAT-like_dom_sf"/>
</dbReference>
<dbReference type="Gene3D" id="3.30.559.30">
    <property type="entry name" value="Nonribosomal peptide synthetase, condensation domain"/>
    <property type="match status" value="1"/>
</dbReference>
<dbReference type="GO" id="GO:0009403">
    <property type="term" value="P:toxin biosynthetic process"/>
    <property type="evidence" value="ECO:0007669"/>
    <property type="project" value="UniProtKB-ARBA"/>
</dbReference>
<dbReference type="Gene3D" id="1.10.1200.10">
    <property type="entry name" value="ACP-like"/>
    <property type="match status" value="1"/>
</dbReference>
<dbReference type="GO" id="GO:0031177">
    <property type="term" value="F:phosphopantetheine binding"/>
    <property type="evidence" value="ECO:0007669"/>
    <property type="project" value="TreeGrafter"/>
</dbReference>
<comment type="pathway">
    <text evidence="2">Siderophore biosynthesis; mycobactin biosynthesis.</text>
</comment>
<dbReference type="PANTHER" id="PTHR45527">
    <property type="entry name" value="NONRIBOSOMAL PEPTIDE SYNTHETASE"/>
    <property type="match status" value="1"/>
</dbReference>
<dbReference type="InterPro" id="IPR042099">
    <property type="entry name" value="ANL_N_sf"/>
</dbReference>
<keyword evidence="7" id="KW-0436">Ligase</keyword>
<dbReference type="Gene3D" id="1.10.10.1830">
    <property type="entry name" value="Non-ribosomal peptide synthase, adenylation domain"/>
    <property type="match status" value="1"/>
</dbReference>
<accession>A0A5C5BQI1</accession>
<dbReference type="CDD" id="cd19535">
    <property type="entry name" value="Cyc_NRPS"/>
    <property type="match status" value="1"/>
</dbReference>
<evidence type="ECO:0000313" key="11">
    <source>
        <dbReference type="Proteomes" id="UP000312594"/>
    </source>
</evidence>
<evidence type="ECO:0000256" key="7">
    <source>
        <dbReference type="ARBA" id="ARBA00022598"/>
    </source>
</evidence>
<dbReference type="Pfam" id="PF00975">
    <property type="entry name" value="Thioesterase"/>
    <property type="match status" value="1"/>
</dbReference>
<evidence type="ECO:0000256" key="3">
    <source>
        <dbReference type="ARBA" id="ARBA00007380"/>
    </source>
</evidence>
<dbReference type="InterPro" id="IPR057737">
    <property type="entry name" value="Condensation_MtbB-like"/>
</dbReference>
<evidence type="ECO:0000256" key="4">
    <source>
        <dbReference type="ARBA" id="ARBA00016743"/>
    </source>
</evidence>
<feature type="domain" description="Carrier" evidence="9">
    <location>
        <begin position="1412"/>
        <end position="1493"/>
    </location>
</feature>
<evidence type="ECO:0000313" key="10">
    <source>
        <dbReference type="EMBL" id="TNU88629.1"/>
    </source>
</evidence>
<reference evidence="10 11" key="1">
    <citation type="journal article" date="2005" name="Appl. Environ. Microbiol.">
        <title>Intestinal bacterial communities that produce active estrogen-like compounds enterodiol and enterolactone in humans.</title>
        <authorList>
            <person name="Clavel T."/>
            <person name="Henderson G."/>
            <person name="Alpert C.A."/>
            <person name="Philippe C."/>
            <person name="Rigottier-Gois L."/>
            <person name="Dore J."/>
            <person name="Blaut M."/>
        </authorList>
    </citation>
    <scope>NUCLEOTIDE SEQUENCE [LARGE SCALE GENOMIC DNA]</scope>
    <source>
        <strain evidence="10 11">SECO-MT75m2</strain>
    </source>
</reference>
<dbReference type="InterPro" id="IPR041464">
    <property type="entry name" value="TubC_N"/>
</dbReference>
<evidence type="ECO:0000256" key="1">
    <source>
        <dbReference type="ARBA" id="ARBA00001957"/>
    </source>
</evidence>
<dbReference type="Gene3D" id="3.40.50.12780">
    <property type="entry name" value="N-terminal domain of ligase-like"/>
    <property type="match status" value="1"/>
</dbReference>
<name>A0A5C5BQI1_EGGLN</name>
<dbReference type="SUPFAM" id="SSF56801">
    <property type="entry name" value="Acetyl-CoA synthetase-like"/>
    <property type="match status" value="1"/>
</dbReference>
<dbReference type="InterPro" id="IPR029058">
    <property type="entry name" value="AB_hydrolase_fold"/>
</dbReference>
<keyword evidence="5" id="KW-0596">Phosphopantetheine</keyword>
<dbReference type="Pfam" id="PF18563">
    <property type="entry name" value="TubC_N"/>
    <property type="match status" value="1"/>
</dbReference>
<dbReference type="InterPro" id="IPR010071">
    <property type="entry name" value="AA_adenyl_dom"/>
</dbReference>
<dbReference type="InterPro" id="IPR036736">
    <property type="entry name" value="ACP-like_sf"/>
</dbReference>
<dbReference type="Gene3D" id="3.30.300.30">
    <property type="match status" value="2"/>
</dbReference>
<dbReference type="SUPFAM" id="SSF53335">
    <property type="entry name" value="S-adenosyl-L-methionine-dependent methyltransferases"/>
    <property type="match status" value="1"/>
</dbReference>
<dbReference type="InterPro" id="IPR009081">
    <property type="entry name" value="PP-bd_ACP"/>
</dbReference>
<dbReference type="GO" id="GO:0005737">
    <property type="term" value="C:cytoplasm"/>
    <property type="evidence" value="ECO:0007669"/>
    <property type="project" value="TreeGrafter"/>
</dbReference>
<dbReference type="PROSITE" id="PS50075">
    <property type="entry name" value="CARRIER"/>
    <property type="match status" value="1"/>
</dbReference>
<dbReference type="GO" id="GO:0043041">
    <property type="term" value="P:amino acid activation for nonribosomal peptide biosynthetic process"/>
    <property type="evidence" value="ECO:0007669"/>
    <property type="project" value="TreeGrafter"/>
</dbReference>
<dbReference type="Proteomes" id="UP000312594">
    <property type="component" value="Unassembled WGS sequence"/>
</dbReference>
<dbReference type="Gene3D" id="3.40.50.150">
    <property type="entry name" value="Vaccinia Virus protein VP39"/>
    <property type="match status" value="1"/>
</dbReference>
<dbReference type="Pfam" id="PF00550">
    <property type="entry name" value="PP-binding"/>
    <property type="match status" value="1"/>
</dbReference>
<dbReference type="PROSITE" id="PS00012">
    <property type="entry name" value="PHOSPHOPANTETHEINE"/>
    <property type="match status" value="1"/>
</dbReference>
<proteinExistence type="inferred from homology"/>
<dbReference type="EMBL" id="VEVP01000050">
    <property type="protein sequence ID" value="TNU88629.1"/>
    <property type="molecule type" value="Genomic_DNA"/>
</dbReference>
<dbReference type="PANTHER" id="PTHR45527:SF10">
    <property type="entry name" value="PYOCHELIN SYNTHASE PCHF"/>
    <property type="match status" value="1"/>
</dbReference>
<dbReference type="Pfam" id="PF00668">
    <property type="entry name" value="Condensation"/>
    <property type="match status" value="1"/>
</dbReference>
<dbReference type="InterPro" id="IPR029063">
    <property type="entry name" value="SAM-dependent_MTases_sf"/>
</dbReference>
<dbReference type="PROSITE" id="PS00455">
    <property type="entry name" value="AMP_BINDING"/>
    <property type="match status" value="1"/>
</dbReference>
<dbReference type="Pfam" id="PF00501">
    <property type="entry name" value="AMP-binding"/>
    <property type="match status" value="1"/>
</dbReference>
<dbReference type="Pfam" id="PF08242">
    <property type="entry name" value="Methyltransf_12"/>
    <property type="match status" value="1"/>
</dbReference>
<keyword evidence="6" id="KW-0597">Phosphoprotein</keyword>
<dbReference type="SUPFAM" id="SSF47336">
    <property type="entry name" value="ACP-like"/>
    <property type="match status" value="1"/>
</dbReference>
<dbReference type="SUPFAM" id="SSF52777">
    <property type="entry name" value="CoA-dependent acyltransferases"/>
    <property type="match status" value="2"/>
</dbReference>
<evidence type="ECO:0000256" key="8">
    <source>
        <dbReference type="ARBA" id="ARBA00033440"/>
    </source>
</evidence>
<dbReference type="SUPFAM" id="SSF53474">
    <property type="entry name" value="alpha/beta-Hydrolases"/>
    <property type="match status" value="1"/>
</dbReference>
<dbReference type="GO" id="GO:0016874">
    <property type="term" value="F:ligase activity"/>
    <property type="evidence" value="ECO:0007669"/>
    <property type="project" value="UniProtKB-KW"/>
</dbReference>
<dbReference type="RefSeq" id="WP_139913108.1">
    <property type="nucleotide sequence ID" value="NZ_VEVP01000050.1"/>
</dbReference>
<dbReference type="InterPro" id="IPR001031">
    <property type="entry name" value="Thioesterase"/>
</dbReference>
<evidence type="ECO:0000256" key="6">
    <source>
        <dbReference type="ARBA" id="ARBA00022553"/>
    </source>
</evidence>
<evidence type="ECO:0000256" key="2">
    <source>
        <dbReference type="ARBA" id="ARBA00005102"/>
    </source>
</evidence>
<dbReference type="NCBIfam" id="TIGR01733">
    <property type="entry name" value="AA-adenyl-dom"/>
    <property type="match status" value="1"/>
</dbReference>
<dbReference type="CDD" id="cd02440">
    <property type="entry name" value="AdoMet_MTases"/>
    <property type="match status" value="1"/>
</dbReference>
<dbReference type="GO" id="GO:0008610">
    <property type="term" value="P:lipid biosynthetic process"/>
    <property type="evidence" value="ECO:0007669"/>
    <property type="project" value="UniProtKB-ARBA"/>
</dbReference>
<dbReference type="InterPro" id="IPR013217">
    <property type="entry name" value="Methyltransf_12"/>
</dbReference>
<organism evidence="10 11">
    <name type="scientific">Eggerthella lenta</name>
    <name type="common">Eubacterium lentum</name>
    <dbReference type="NCBI Taxonomy" id="84112"/>
    <lineage>
        <taxon>Bacteria</taxon>
        <taxon>Bacillati</taxon>
        <taxon>Actinomycetota</taxon>
        <taxon>Coriobacteriia</taxon>
        <taxon>Eggerthellales</taxon>
        <taxon>Eggerthellaceae</taxon>
        <taxon>Eggerthella</taxon>
    </lineage>
</organism>
<dbReference type="InterPro" id="IPR006162">
    <property type="entry name" value="Ppantetheine_attach_site"/>
</dbReference>
<dbReference type="InterPro" id="IPR045851">
    <property type="entry name" value="AMP-bd_C_sf"/>
</dbReference>
<dbReference type="InterPro" id="IPR044894">
    <property type="entry name" value="TubC_N_sf"/>
</dbReference>
<dbReference type="InterPro" id="IPR001242">
    <property type="entry name" value="Condensation_dom"/>
</dbReference>
<comment type="similarity">
    <text evidence="3">Belongs to the ATP-dependent AMP-binding enzyme family. MbtB subfamily.</text>
</comment>